<sequence>MHSVFLSQFFPATFTNHFGKYGDIIDAVIMMDKNTSRLRGFGFVTFANPSLVDNVIEDTHFINGKKCLASFKESVIY</sequence>
<evidence type="ECO:0000259" key="4">
    <source>
        <dbReference type="PROSITE" id="PS50102"/>
    </source>
</evidence>
<dbReference type="Gramene" id="Ma09_t12490.1">
    <property type="protein sequence ID" value="Ma09_p12490.1"/>
    <property type="gene ID" value="Ma09_g12490"/>
</dbReference>
<dbReference type="OMA" id="DTHFING"/>
<organism evidence="5 6">
    <name type="scientific">Musa acuminata subsp. malaccensis</name>
    <name type="common">Wild banana</name>
    <name type="synonym">Musa malaccensis</name>
    <dbReference type="NCBI Taxonomy" id="214687"/>
    <lineage>
        <taxon>Eukaryota</taxon>
        <taxon>Viridiplantae</taxon>
        <taxon>Streptophyta</taxon>
        <taxon>Embryophyta</taxon>
        <taxon>Tracheophyta</taxon>
        <taxon>Spermatophyta</taxon>
        <taxon>Magnoliopsida</taxon>
        <taxon>Liliopsida</taxon>
        <taxon>Zingiberales</taxon>
        <taxon>Musaceae</taxon>
        <taxon>Musa</taxon>
    </lineage>
</organism>
<evidence type="ECO:0000256" key="2">
    <source>
        <dbReference type="ARBA" id="ARBA00023242"/>
    </source>
</evidence>
<dbReference type="PROSITE" id="PS50102">
    <property type="entry name" value="RRM"/>
    <property type="match status" value="1"/>
</dbReference>
<dbReference type="AlphaFoldDB" id="A0A804KIV6"/>
<dbReference type="Proteomes" id="UP000012960">
    <property type="component" value="Unplaced"/>
</dbReference>
<name>A0A804KIV6_MUSAM</name>
<evidence type="ECO:0000256" key="3">
    <source>
        <dbReference type="PROSITE-ProRule" id="PRU00176"/>
    </source>
</evidence>
<proteinExistence type="predicted"/>
<dbReference type="GO" id="GO:0003723">
    <property type="term" value="F:RNA binding"/>
    <property type="evidence" value="ECO:0007669"/>
    <property type="project" value="UniProtKB-UniRule"/>
</dbReference>
<accession>A0A804KIV6</accession>
<evidence type="ECO:0000256" key="1">
    <source>
        <dbReference type="ARBA" id="ARBA00004123"/>
    </source>
</evidence>
<dbReference type="Pfam" id="PF00076">
    <property type="entry name" value="RRM_1"/>
    <property type="match status" value="1"/>
</dbReference>
<dbReference type="PANTHER" id="PTHR48033:SF10">
    <property type="entry name" value="RNA-BINDING PROTEIN SQUID"/>
    <property type="match status" value="1"/>
</dbReference>
<dbReference type="PANTHER" id="PTHR48033">
    <property type="entry name" value="RNA-BINDING (RRM/RBD/RNP MOTIFS) FAMILY PROTEIN"/>
    <property type="match status" value="1"/>
</dbReference>
<dbReference type="GO" id="GO:0005634">
    <property type="term" value="C:nucleus"/>
    <property type="evidence" value="ECO:0007669"/>
    <property type="project" value="UniProtKB-SubCell"/>
</dbReference>
<dbReference type="SUPFAM" id="SSF54928">
    <property type="entry name" value="RNA-binding domain, RBD"/>
    <property type="match status" value="1"/>
</dbReference>
<dbReference type="EnsemblPlants" id="Ma09_t12490.1">
    <property type="protein sequence ID" value="Ma09_p12490.1"/>
    <property type="gene ID" value="Ma09_g12490"/>
</dbReference>
<keyword evidence="2" id="KW-0539">Nucleus</keyword>
<feature type="domain" description="RRM" evidence="4">
    <location>
        <begin position="1"/>
        <end position="74"/>
    </location>
</feature>
<dbReference type="SMART" id="SM00360">
    <property type="entry name" value="RRM"/>
    <property type="match status" value="1"/>
</dbReference>
<reference evidence="5" key="1">
    <citation type="submission" date="2021-05" db="UniProtKB">
        <authorList>
            <consortium name="EnsemblPlants"/>
        </authorList>
    </citation>
    <scope>IDENTIFICATION</scope>
    <source>
        <strain evidence="5">subsp. malaccensis</strain>
    </source>
</reference>
<evidence type="ECO:0000313" key="6">
    <source>
        <dbReference type="Proteomes" id="UP000012960"/>
    </source>
</evidence>
<keyword evidence="3" id="KW-0694">RNA-binding</keyword>
<evidence type="ECO:0000313" key="5">
    <source>
        <dbReference type="EnsemblPlants" id="Ma09_p12490.1"/>
    </source>
</evidence>
<dbReference type="InterPro" id="IPR035979">
    <property type="entry name" value="RBD_domain_sf"/>
</dbReference>
<dbReference type="Gene3D" id="3.30.70.330">
    <property type="match status" value="1"/>
</dbReference>
<dbReference type="InterPro" id="IPR000504">
    <property type="entry name" value="RRM_dom"/>
</dbReference>
<protein>
    <recommendedName>
        <fullName evidence="4">RRM domain-containing protein</fullName>
    </recommendedName>
</protein>
<dbReference type="InParanoid" id="A0A804KIV6"/>
<comment type="subcellular location">
    <subcellularLocation>
        <location evidence="1">Nucleus</location>
    </subcellularLocation>
</comment>
<dbReference type="InterPro" id="IPR012677">
    <property type="entry name" value="Nucleotide-bd_a/b_plait_sf"/>
</dbReference>
<keyword evidence="6" id="KW-1185">Reference proteome</keyword>